<sequence length="266" mass="31176">MPYQKPVTSRCYVTTFRKICDAFAEIIDDEVEQTFRNLKIYQFLKFPAFQQCIPLLFEILKFWNAADEGFVVNCHLFKFTSDEVSLLTGLPNIGDEIKWKIWFLEHFSCNKSSNLDSRPHFLRWEGNTNMYYTQDSATKLFKFSKNNEKAHLKRNNSTTKSNWNVTDEEVEQLGADLNALQNRDIRPDMDDVIFQTGNIAYRDKVGAFPSDIITWKLQTVRGIPTQSNDYDCGIFKMDWASLKDWQKYMIKFRAKLGYALCPTIKL</sequence>
<evidence type="ECO:0000313" key="1">
    <source>
        <dbReference type="EMBL" id="KAH0455678.1"/>
    </source>
</evidence>
<organism evidence="1 2">
    <name type="scientific">Dendrobium chrysotoxum</name>
    <name type="common">Orchid</name>
    <dbReference type="NCBI Taxonomy" id="161865"/>
    <lineage>
        <taxon>Eukaryota</taxon>
        <taxon>Viridiplantae</taxon>
        <taxon>Streptophyta</taxon>
        <taxon>Embryophyta</taxon>
        <taxon>Tracheophyta</taxon>
        <taxon>Spermatophyta</taxon>
        <taxon>Magnoliopsida</taxon>
        <taxon>Liliopsida</taxon>
        <taxon>Asparagales</taxon>
        <taxon>Orchidaceae</taxon>
        <taxon>Epidendroideae</taxon>
        <taxon>Malaxideae</taxon>
        <taxon>Dendrobiinae</taxon>
        <taxon>Dendrobium</taxon>
    </lineage>
</organism>
<keyword evidence="2" id="KW-1185">Reference proteome</keyword>
<dbReference type="Proteomes" id="UP000775213">
    <property type="component" value="Unassembled WGS sequence"/>
</dbReference>
<accession>A0AAV7GJ69</accession>
<protein>
    <recommendedName>
        <fullName evidence="3">Ubiquitin-like protease family profile domain-containing protein</fullName>
    </recommendedName>
</protein>
<comment type="caution">
    <text evidence="1">The sequence shown here is derived from an EMBL/GenBank/DDBJ whole genome shotgun (WGS) entry which is preliminary data.</text>
</comment>
<name>A0AAV7GJ69_DENCH</name>
<evidence type="ECO:0008006" key="3">
    <source>
        <dbReference type="Google" id="ProtNLM"/>
    </source>
</evidence>
<dbReference type="EMBL" id="JAGFBR010000014">
    <property type="protein sequence ID" value="KAH0455678.1"/>
    <property type="molecule type" value="Genomic_DNA"/>
</dbReference>
<evidence type="ECO:0000313" key="2">
    <source>
        <dbReference type="Proteomes" id="UP000775213"/>
    </source>
</evidence>
<dbReference type="AlphaFoldDB" id="A0AAV7GJ69"/>
<gene>
    <name evidence="1" type="ORF">IEQ34_015710</name>
</gene>
<reference evidence="1 2" key="1">
    <citation type="journal article" date="2021" name="Hortic Res">
        <title>Chromosome-scale assembly of the Dendrobium chrysotoxum genome enhances the understanding of orchid evolution.</title>
        <authorList>
            <person name="Zhang Y."/>
            <person name="Zhang G.Q."/>
            <person name="Zhang D."/>
            <person name="Liu X.D."/>
            <person name="Xu X.Y."/>
            <person name="Sun W.H."/>
            <person name="Yu X."/>
            <person name="Zhu X."/>
            <person name="Wang Z.W."/>
            <person name="Zhao X."/>
            <person name="Zhong W.Y."/>
            <person name="Chen H."/>
            <person name="Yin W.L."/>
            <person name="Huang T."/>
            <person name="Niu S.C."/>
            <person name="Liu Z.J."/>
        </authorList>
    </citation>
    <scope>NUCLEOTIDE SEQUENCE [LARGE SCALE GENOMIC DNA]</scope>
    <source>
        <strain evidence="1">Lindl</strain>
    </source>
</reference>
<proteinExistence type="predicted"/>